<proteinExistence type="predicted"/>
<keyword evidence="3" id="KW-1185">Reference proteome</keyword>
<reference evidence="3" key="1">
    <citation type="submission" date="2012-12" db="EMBL/GenBank/DDBJ databases">
        <authorList>
            <person name="Hellsten U."/>
            <person name="Grimwood J."/>
            <person name="Chapman J.A."/>
            <person name="Shapiro H."/>
            <person name="Aerts A."/>
            <person name="Otillar R.P."/>
            <person name="Terry A.Y."/>
            <person name="Boore J.L."/>
            <person name="Simakov O."/>
            <person name="Marletaz F."/>
            <person name="Cho S.-J."/>
            <person name="Edsinger-Gonzales E."/>
            <person name="Havlak P."/>
            <person name="Kuo D.-H."/>
            <person name="Larsson T."/>
            <person name="Lv J."/>
            <person name="Arendt D."/>
            <person name="Savage R."/>
            <person name="Osoegawa K."/>
            <person name="de Jong P."/>
            <person name="Lindberg D.R."/>
            <person name="Seaver E.C."/>
            <person name="Weisblat D.A."/>
            <person name="Putnam N.H."/>
            <person name="Grigoriev I.V."/>
            <person name="Rokhsar D.S."/>
        </authorList>
    </citation>
    <scope>NUCLEOTIDE SEQUENCE</scope>
    <source>
        <strain evidence="3">I ESC-2004</strain>
    </source>
</reference>
<dbReference type="EnsemblMetazoa" id="CapteT214201">
    <property type="protein sequence ID" value="CapteP214201"/>
    <property type="gene ID" value="CapteG214201"/>
</dbReference>
<name>R7U4H3_CAPTE</name>
<reference evidence="1 3" key="2">
    <citation type="journal article" date="2013" name="Nature">
        <title>Insights into bilaterian evolution from three spiralian genomes.</title>
        <authorList>
            <person name="Simakov O."/>
            <person name="Marletaz F."/>
            <person name="Cho S.J."/>
            <person name="Edsinger-Gonzales E."/>
            <person name="Havlak P."/>
            <person name="Hellsten U."/>
            <person name="Kuo D.H."/>
            <person name="Larsson T."/>
            <person name="Lv J."/>
            <person name="Arendt D."/>
            <person name="Savage R."/>
            <person name="Osoegawa K."/>
            <person name="de Jong P."/>
            <person name="Grimwood J."/>
            <person name="Chapman J.A."/>
            <person name="Shapiro H."/>
            <person name="Aerts A."/>
            <person name="Otillar R.P."/>
            <person name="Terry A.Y."/>
            <person name="Boore J.L."/>
            <person name="Grigoriev I.V."/>
            <person name="Lindberg D.R."/>
            <person name="Seaver E.C."/>
            <person name="Weisblat D.A."/>
            <person name="Putnam N.H."/>
            <person name="Rokhsar D.S."/>
        </authorList>
    </citation>
    <scope>NUCLEOTIDE SEQUENCE</scope>
    <source>
        <strain evidence="1 3">I ESC-2004</strain>
    </source>
</reference>
<reference evidence="2" key="3">
    <citation type="submission" date="2015-06" db="UniProtKB">
        <authorList>
            <consortium name="EnsemblMetazoa"/>
        </authorList>
    </citation>
    <scope>IDENTIFICATION</scope>
</reference>
<organism evidence="1">
    <name type="scientific">Capitella teleta</name>
    <name type="common">Polychaete worm</name>
    <dbReference type="NCBI Taxonomy" id="283909"/>
    <lineage>
        <taxon>Eukaryota</taxon>
        <taxon>Metazoa</taxon>
        <taxon>Spiralia</taxon>
        <taxon>Lophotrochozoa</taxon>
        <taxon>Annelida</taxon>
        <taxon>Polychaeta</taxon>
        <taxon>Sedentaria</taxon>
        <taxon>Scolecida</taxon>
        <taxon>Capitellidae</taxon>
        <taxon>Capitella</taxon>
    </lineage>
</organism>
<sequence length="146" mass="16862">MADPPNNLSALTLDGIDHKASEDEEMPLFTPKIDSQTFLDEEQQAQLKVKLETSKLMYHINHNHLPLGLNTMFHQINILPGNPYNTRFRDTNSMPTRITKQTFTHRSLIYQGPILWNSFPRDTKQISTLKSFTQKQKNNIISTKIP</sequence>
<dbReference type="HOGENOM" id="CLU_1779209_0_0_1"/>
<evidence type="ECO:0000313" key="1">
    <source>
        <dbReference type="EMBL" id="ELU00859.1"/>
    </source>
</evidence>
<protein>
    <submittedName>
        <fullName evidence="1 2">Uncharacterized protein</fullName>
    </submittedName>
</protein>
<dbReference type="AlphaFoldDB" id="R7U4H3"/>
<dbReference type="EMBL" id="KB305647">
    <property type="protein sequence ID" value="ELU00859.1"/>
    <property type="molecule type" value="Genomic_DNA"/>
</dbReference>
<accession>R7U4H3</accession>
<evidence type="ECO:0000313" key="2">
    <source>
        <dbReference type="EnsemblMetazoa" id="CapteP214201"/>
    </source>
</evidence>
<gene>
    <name evidence="1" type="ORF">CAPTEDRAFT_214201</name>
</gene>
<dbReference type="EMBL" id="AMQN01047288">
    <property type="status" value="NOT_ANNOTATED_CDS"/>
    <property type="molecule type" value="Genomic_DNA"/>
</dbReference>
<dbReference type="Proteomes" id="UP000014760">
    <property type="component" value="Unassembled WGS sequence"/>
</dbReference>
<evidence type="ECO:0000313" key="3">
    <source>
        <dbReference type="Proteomes" id="UP000014760"/>
    </source>
</evidence>